<keyword evidence="2" id="KW-1185">Reference proteome</keyword>
<protein>
    <submittedName>
        <fullName evidence="1">Uncharacterized protein</fullName>
    </submittedName>
</protein>
<dbReference type="EMBL" id="CM037158">
    <property type="protein sequence ID" value="KAH7852248.1"/>
    <property type="molecule type" value="Genomic_DNA"/>
</dbReference>
<organism evidence="1 2">
    <name type="scientific">Vaccinium darrowii</name>
    <dbReference type="NCBI Taxonomy" id="229202"/>
    <lineage>
        <taxon>Eukaryota</taxon>
        <taxon>Viridiplantae</taxon>
        <taxon>Streptophyta</taxon>
        <taxon>Embryophyta</taxon>
        <taxon>Tracheophyta</taxon>
        <taxon>Spermatophyta</taxon>
        <taxon>Magnoliopsida</taxon>
        <taxon>eudicotyledons</taxon>
        <taxon>Gunneridae</taxon>
        <taxon>Pentapetalae</taxon>
        <taxon>asterids</taxon>
        <taxon>Ericales</taxon>
        <taxon>Ericaceae</taxon>
        <taxon>Vaccinioideae</taxon>
        <taxon>Vaccinieae</taxon>
        <taxon>Vaccinium</taxon>
    </lineage>
</organism>
<proteinExistence type="predicted"/>
<evidence type="ECO:0000313" key="1">
    <source>
        <dbReference type="EMBL" id="KAH7852248.1"/>
    </source>
</evidence>
<evidence type="ECO:0000313" key="2">
    <source>
        <dbReference type="Proteomes" id="UP000828048"/>
    </source>
</evidence>
<name>A0ACB7YFR2_9ERIC</name>
<gene>
    <name evidence="1" type="ORF">Vadar_022442</name>
</gene>
<comment type="caution">
    <text evidence="1">The sequence shown here is derived from an EMBL/GenBank/DDBJ whole genome shotgun (WGS) entry which is preliminary data.</text>
</comment>
<dbReference type="Proteomes" id="UP000828048">
    <property type="component" value="Chromosome 8"/>
</dbReference>
<reference evidence="1 2" key="1">
    <citation type="journal article" date="2021" name="Hortic Res">
        <title>High-quality reference genome and annotation aids understanding of berry development for evergreen blueberry (Vaccinium darrowii).</title>
        <authorList>
            <person name="Yu J."/>
            <person name="Hulse-Kemp A.M."/>
            <person name="Babiker E."/>
            <person name="Staton M."/>
        </authorList>
    </citation>
    <scope>NUCLEOTIDE SEQUENCE [LARGE SCALE GENOMIC DNA]</scope>
    <source>
        <strain evidence="2">cv. NJ 8807/NJ 8810</strain>
        <tissue evidence="1">Young leaf</tissue>
    </source>
</reference>
<accession>A0ACB7YFR2</accession>
<sequence length="388" mass="44732">MDFSMGIILELLLRLPVKSVMRFKCVSSEWNDMILDAAFRKNHLSRHSKNALTGFFYHHDAPKLSETGYNLSGPAKFINTTTVNTTELQSLDYLQKFGYVLASSKGLLLLSKNPNSYHVFDPVSKKRIKLPKPLEKLPCATVGFICHEQECTDGHNVNVYSLSYKLVRIGFELSSYKAKTWAVETYSSKTSKWKKSKIVAALGFNFRRELAAKVIGGVFHWWSRWSNWIVAYNPDNNPKGRVKLIKSPWDMGVNEFGYTGFEGTQNGCLQFYKICAWIEVWILKGKQEGGSYLDDDDEDVVEVNRWTLAHRISFLEIGNKPCDIDNFKILLVPIAISPWNPHIIFFQSPFKLMSYDRTDQKIENFPTHKFETHADEFVPFEWPVWPCL</sequence>